<proteinExistence type="inferred from homology"/>
<dbReference type="InterPro" id="IPR004572">
    <property type="entry name" value="Protoporphyrinogen_oxidase"/>
</dbReference>
<evidence type="ECO:0000256" key="6">
    <source>
        <dbReference type="ARBA" id="ARBA00022827"/>
    </source>
</evidence>
<comment type="caution">
    <text evidence="12">The sequence shown here is derived from an EMBL/GenBank/DDBJ whole genome shotgun (WGS) entry which is preliminary data.</text>
</comment>
<dbReference type="OrthoDB" id="419752at2759"/>
<dbReference type="EC" id="1.3.3.4" evidence="4 11"/>
<dbReference type="InterPro" id="IPR050464">
    <property type="entry name" value="Zeta_carotene_desat/Oxidored"/>
</dbReference>
<dbReference type="GO" id="GO:0006782">
    <property type="term" value="P:protoporphyrinogen IX biosynthetic process"/>
    <property type="evidence" value="ECO:0007669"/>
    <property type="project" value="UniProtKB-UniRule"/>
</dbReference>
<evidence type="ECO:0000256" key="5">
    <source>
        <dbReference type="ARBA" id="ARBA00022630"/>
    </source>
</evidence>
<accession>A0A7D9IFU3</accession>
<gene>
    <name evidence="12" type="ORF">PACLA_8A044110</name>
</gene>
<name>A0A7D9IFU3_PARCT</name>
<evidence type="ECO:0000256" key="2">
    <source>
        <dbReference type="ARBA" id="ARBA00005073"/>
    </source>
</evidence>
<dbReference type="InterPro" id="IPR036188">
    <property type="entry name" value="FAD/NAD-bd_sf"/>
</dbReference>
<keyword evidence="5 11" id="KW-0285">Flavoprotein</keyword>
<evidence type="ECO:0000256" key="8">
    <source>
        <dbReference type="ARBA" id="ARBA00023133"/>
    </source>
</evidence>
<organism evidence="12 13">
    <name type="scientific">Paramuricea clavata</name>
    <name type="common">Red gorgonian</name>
    <name type="synonym">Violescent sea-whip</name>
    <dbReference type="NCBI Taxonomy" id="317549"/>
    <lineage>
        <taxon>Eukaryota</taxon>
        <taxon>Metazoa</taxon>
        <taxon>Cnidaria</taxon>
        <taxon>Anthozoa</taxon>
        <taxon>Octocorallia</taxon>
        <taxon>Malacalcyonacea</taxon>
        <taxon>Plexauridae</taxon>
        <taxon>Paramuricea</taxon>
    </lineage>
</organism>
<comment type="similarity">
    <text evidence="3 11">Belongs to the protoporphyrinogen/coproporphyrinogen oxidase family. Protoporphyrinogen oxidase subfamily.</text>
</comment>
<dbReference type="SUPFAM" id="SSF54373">
    <property type="entry name" value="FAD-linked reductases, C-terminal domain"/>
    <property type="match status" value="1"/>
</dbReference>
<feature type="non-terminal residue" evidence="12">
    <location>
        <position position="320"/>
    </location>
</feature>
<protein>
    <recommendedName>
        <fullName evidence="4 11">Protoporphyrinogen oxidase</fullName>
        <ecNumber evidence="4 11">1.3.3.4</ecNumber>
    </recommendedName>
</protein>
<dbReference type="UniPathway" id="UPA00251">
    <property type="reaction ID" value="UER00324"/>
</dbReference>
<dbReference type="SUPFAM" id="SSF51905">
    <property type="entry name" value="FAD/NAD(P)-binding domain"/>
    <property type="match status" value="1"/>
</dbReference>
<dbReference type="PANTHER" id="PTHR42923">
    <property type="entry name" value="PROTOPORPHYRINOGEN OXIDASE"/>
    <property type="match status" value="1"/>
</dbReference>
<comment type="subcellular location">
    <subcellularLocation>
        <location evidence="11">Mitochondrion inner membrane</location>
    </subcellularLocation>
</comment>
<dbReference type="GO" id="GO:0005743">
    <property type="term" value="C:mitochondrial inner membrane"/>
    <property type="evidence" value="ECO:0007669"/>
    <property type="project" value="UniProtKB-SubCell"/>
</dbReference>
<comment type="pathway">
    <text evidence="2 11">Porphyrin-containing compound metabolism; protoporphyrin-IX biosynthesis; protoporphyrin-IX from protoporphyrinogen-IX: step 1/1.</text>
</comment>
<dbReference type="Gene3D" id="3.50.50.60">
    <property type="entry name" value="FAD/NAD(P)-binding domain"/>
    <property type="match status" value="1"/>
</dbReference>
<evidence type="ECO:0000313" key="13">
    <source>
        <dbReference type="Proteomes" id="UP001152795"/>
    </source>
</evidence>
<dbReference type="Proteomes" id="UP001152795">
    <property type="component" value="Unassembled WGS sequence"/>
</dbReference>
<dbReference type="Pfam" id="PF01593">
    <property type="entry name" value="Amino_oxidase"/>
    <property type="match status" value="1"/>
</dbReference>
<evidence type="ECO:0000256" key="3">
    <source>
        <dbReference type="ARBA" id="ARBA00010551"/>
    </source>
</evidence>
<evidence type="ECO:0000256" key="9">
    <source>
        <dbReference type="ARBA" id="ARBA00023244"/>
    </source>
</evidence>
<comment type="function">
    <text evidence="1 11">Catalyzes the 6-electron oxidation of protoporphyrinogen-IX to form protoporphyrin-IX.</text>
</comment>
<keyword evidence="8 11" id="KW-0350">Heme biosynthesis</keyword>
<reference evidence="12" key="1">
    <citation type="submission" date="2020-04" db="EMBL/GenBank/DDBJ databases">
        <authorList>
            <person name="Alioto T."/>
            <person name="Alioto T."/>
            <person name="Gomez Garrido J."/>
        </authorList>
    </citation>
    <scope>NUCLEOTIDE SEQUENCE</scope>
    <source>
        <strain evidence="12">A484AB</strain>
    </source>
</reference>
<dbReference type="GO" id="GO:0004729">
    <property type="term" value="F:oxygen-dependent protoporphyrinogen oxidase activity"/>
    <property type="evidence" value="ECO:0007669"/>
    <property type="project" value="UniProtKB-UniRule"/>
</dbReference>
<evidence type="ECO:0000256" key="4">
    <source>
        <dbReference type="ARBA" id="ARBA00012867"/>
    </source>
</evidence>
<evidence type="ECO:0000313" key="12">
    <source>
        <dbReference type="EMBL" id="CAB4009429.1"/>
    </source>
</evidence>
<keyword evidence="13" id="KW-1185">Reference proteome</keyword>
<evidence type="ECO:0000256" key="1">
    <source>
        <dbReference type="ARBA" id="ARBA00002600"/>
    </source>
</evidence>
<dbReference type="EMBL" id="CACRXK020006449">
    <property type="protein sequence ID" value="CAB4009429.1"/>
    <property type="molecule type" value="Genomic_DNA"/>
</dbReference>
<evidence type="ECO:0000256" key="7">
    <source>
        <dbReference type="ARBA" id="ARBA00023002"/>
    </source>
</evidence>
<dbReference type="AlphaFoldDB" id="A0A7D9IFU3"/>
<dbReference type="NCBIfam" id="TIGR00562">
    <property type="entry name" value="proto_IX_ox"/>
    <property type="match status" value="1"/>
</dbReference>
<comment type="catalytic activity">
    <reaction evidence="10 11">
        <text>protoporphyrinogen IX + 3 O2 = protoporphyrin IX + 3 H2O2</text>
        <dbReference type="Rhea" id="RHEA:25576"/>
        <dbReference type="ChEBI" id="CHEBI:15379"/>
        <dbReference type="ChEBI" id="CHEBI:16240"/>
        <dbReference type="ChEBI" id="CHEBI:57306"/>
        <dbReference type="ChEBI" id="CHEBI:57307"/>
        <dbReference type="EC" id="1.3.3.4"/>
    </reaction>
</comment>
<keyword evidence="9 11" id="KW-0627">Porphyrin biosynthesis</keyword>
<dbReference type="InterPro" id="IPR002937">
    <property type="entry name" value="Amino_oxidase"/>
</dbReference>
<evidence type="ECO:0000256" key="10">
    <source>
        <dbReference type="ARBA" id="ARBA00047554"/>
    </source>
</evidence>
<evidence type="ECO:0000256" key="11">
    <source>
        <dbReference type="RuleBase" id="RU367069"/>
    </source>
</evidence>
<keyword evidence="7 11" id="KW-0560">Oxidoreductase</keyword>
<comment type="cofactor">
    <cofactor evidence="11">
        <name>FAD</name>
        <dbReference type="ChEBI" id="CHEBI:57692"/>
    </cofactor>
    <text evidence="11">Binds 1 FAD per subunit.</text>
</comment>
<dbReference type="PANTHER" id="PTHR42923:SF3">
    <property type="entry name" value="PROTOPORPHYRINOGEN OXIDASE"/>
    <property type="match status" value="1"/>
</dbReference>
<sequence length="320" mass="35578">IADYIIDPMCRGIFAGDIKKLSIKSCLPMVYNLEENSGSVVKGLFFSKSPEIPKDANSLIAKAFAEKWSLWTFEKGLTTLVEALENKLLESGVTILKTTHLTSIKINEDKKIEAKGARKGEVFVADHLISGISSKQLAGILPEEHAMLAKHLLKINAVTVAAVNLEFDGSVLDIEGFGLLYPSRESRKVLGVIFDSCTFAQGDRRSSKSTRLTIFLGGNYFEEQFGDPNEANKDHIKNETIIALRKTLAIQEKPSKVCVSIHRECIPQYNVGHSDLLQSMRHYVAQYNLPLTFVGSWYDGVGINDCVYHTQLAVDKLFHK</sequence>
<keyword evidence="6 11" id="KW-0274">FAD</keyword>